<gene>
    <name evidence="2" type="ORF">BJP25_15110</name>
</gene>
<dbReference type="EMBL" id="MKQR01000009">
    <property type="protein sequence ID" value="OLR93606.1"/>
    <property type="molecule type" value="Genomic_DNA"/>
</dbReference>
<reference evidence="2 3" key="1">
    <citation type="submission" date="2016-10" db="EMBL/GenBank/DDBJ databases">
        <title>The Draft Genome Sequence of Actinokineospora bangkokensis 44EHWT reveals the biosynthetic pathway of antifungal compounds Thailandins with unusual extender unit butylmalonyl-CoA.</title>
        <authorList>
            <person name="Greule A."/>
            <person name="Intra B."/>
            <person name="Flemming S."/>
            <person name="Rommel M.G."/>
            <person name="Panbangred W."/>
            <person name="Bechthold A."/>
        </authorList>
    </citation>
    <scope>NUCLEOTIDE SEQUENCE [LARGE SCALE GENOMIC DNA]</scope>
    <source>
        <strain evidence="2 3">44EHW</strain>
    </source>
</reference>
<dbReference type="AlphaFoldDB" id="A0A1Q9LNH6"/>
<keyword evidence="3" id="KW-1185">Reference proteome</keyword>
<name>A0A1Q9LNH6_9PSEU</name>
<evidence type="ECO:0000256" key="1">
    <source>
        <dbReference type="SAM" id="SignalP"/>
    </source>
</evidence>
<organism evidence="2 3">
    <name type="scientific">Actinokineospora bangkokensis</name>
    <dbReference type="NCBI Taxonomy" id="1193682"/>
    <lineage>
        <taxon>Bacteria</taxon>
        <taxon>Bacillati</taxon>
        <taxon>Actinomycetota</taxon>
        <taxon>Actinomycetes</taxon>
        <taxon>Pseudonocardiales</taxon>
        <taxon>Pseudonocardiaceae</taxon>
        <taxon>Actinokineospora</taxon>
    </lineage>
</organism>
<feature type="signal peptide" evidence="1">
    <location>
        <begin position="1"/>
        <end position="26"/>
    </location>
</feature>
<protein>
    <submittedName>
        <fullName evidence="2">Uncharacterized protein</fullName>
    </submittedName>
</protein>
<evidence type="ECO:0000313" key="2">
    <source>
        <dbReference type="EMBL" id="OLR93606.1"/>
    </source>
</evidence>
<comment type="caution">
    <text evidence="2">The sequence shown here is derived from an EMBL/GenBank/DDBJ whole genome shotgun (WGS) entry which is preliminary data.</text>
</comment>
<accession>A0A1Q9LNH6</accession>
<dbReference type="PROSITE" id="PS51257">
    <property type="entry name" value="PROKAR_LIPOPROTEIN"/>
    <property type="match status" value="1"/>
</dbReference>
<dbReference type="NCBIfam" id="NF037950">
    <property type="entry name" value="spanin2_1"/>
    <property type="match status" value="1"/>
</dbReference>
<dbReference type="OrthoDB" id="3698794at2"/>
<dbReference type="Proteomes" id="UP000186040">
    <property type="component" value="Unassembled WGS sequence"/>
</dbReference>
<proteinExistence type="predicted"/>
<dbReference type="RefSeq" id="WP_075974502.1">
    <property type="nucleotide sequence ID" value="NZ_MKQR01000009.1"/>
</dbReference>
<sequence>MRKTIVALTTAAGLVLLSACGSLQEAADTATQVNQSLTTAQVCLDAVNAVDFTPDVDPQQALEQTQNAAEKLSGLAGQAADTTVNEAIDRLAATLDSVTLDDLASPVDWLRQKTDQANALLQACSGTS</sequence>
<evidence type="ECO:0000313" key="3">
    <source>
        <dbReference type="Proteomes" id="UP000186040"/>
    </source>
</evidence>
<keyword evidence="1" id="KW-0732">Signal</keyword>
<feature type="chain" id="PRO_5039386884" evidence="1">
    <location>
        <begin position="27"/>
        <end position="128"/>
    </location>
</feature>